<proteinExistence type="predicted"/>
<dbReference type="EMBL" id="LHPH01000005">
    <property type="protein sequence ID" value="KPH64257.1"/>
    <property type="molecule type" value="Genomic_DNA"/>
</dbReference>
<accession>A0A0N1EME8</accession>
<dbReference type="STRING" id="187330.AMS58_03135"/>
<evidence type="ECO:0000313" key="6">
    <source>
        <dbReference type="Proteomes" id="UP000037848"/>
    </source>
</evidence>
<sequence>MPKPFTFISIAYLLTSASCFAQDSTKYLGFTYPDKAQNAVSITFDDARESQVDVGTTILNKHNVKATFYVSPFNVEKRLKKWQKAAKAGHEIANHTSSHVCTGNFEWLRKQGLSLEQTTLEWLENDILSAQQYLAKHLDVTPRAFAYPCGNTFVGRGIKTKSYVPLIAKHFDSGRTWLDESANNPNFTDFAQLTGLRIDGMSFDEVITMTEQLRNNNAWLILAGHDIGEKSQYSTDAKVLEQLIIYFKDPKNGYWLDTVSNVGDYVKKQRKSID</sequence>
<dbReference type="CDD" id="cd10967">
    <property type="entry name" value="CE4_GLA_like_6s"/>
    <property type="match status" value="1"/>
</dbReference>
<name>A0A0N1EME8_9GAMM</name>
<comment type="caution">
    <text evidence="5">The sequence shown here is derived from an EMBL/GenBank/DDBJ whole genome shotgun (WGS) entry which is preliminary data.</text>
</comment>
<evidence type="ECO:0000256" key="1">
    <source>
        <dbReference type="ARBA" id="ARBA00022723"/>
    </source>
</evidence>
<dbReference type="SUPFAM" id="SSF88713">
    <property type="entry name" value="Glycoside hydrolase/deacetylase"/>
    <property type="match status" value="1"/>
</dbReference>
<gene>
    <name evidence="5" type="ORF">ADS77_06100</name>
</gene>
<dbReference type="PROSITE" id="PS51677">
    <property type="entry name" value="NODB"/>
    <property type="match status" value="1"/>
</dbReference>
<dbReference type="PANTHER" id="PTHR10587:SF133">
    <property type="entry name" value="CHITIN DEACETYLASE 1-RELATED"/>
    <property type="match status" value="1"/>
</dbReference>
<dbReference type="GO" id="GO:0005975">
    <property type="term" value="P:carbohydrate metabolic process"/>
    <property type="evidence" value="ECO:0007669"/>
    <property type="project" value="InterPro"/>
</dbReference>
<organism evidence="5 6">
    <name type="scientific">Pseudoalteromonas porphyrae</name>
    <dbReference type="NCBI Taxonomy" id="187330"/>
    <lineage>
        <taxon>Bacteria</taxon>
        <taxon>Pseudomonadati</taxon>
        <taxon>Pseudomonadota</taxon>
        <taxon>Gammaproteobacteria</taxon>
        <taxon>Alteromonadales</taxon>
        <taxon>Pseudoalteromonadaceae</taxon>
        <taxon>Pseudoalteromonas</taxon>
    </lineage>
</organism>
<dbReference type="Pfam" id="PF01522">
    <property type="entry name" value="Polysacc_deac_1"/>
    <property type="match status" value="1"/>
</dbReference>
<evidence type="ECO:0000313" key="5">
    <source>
        <dbReference type="EMBL" id="KPH64257.1"/>
    </source>
</evidence>
<dbReference type="InterPro" id="IPR011330">
    <property type="entry name" value="Glyco_hydro/deAcase_b/a-brl"/>
</dbReference>
<reference evidence="5 6" key="1">
    <citation type="submission" date="2015-08" db="EMBL/GenBank/DDBJ databases">
        <title>Draft Genome Sequence of Pseudoalteromonas porphyrae UCD-SED14.</title>
        <authorList>
            <person name="Coil D.A."/>
            <person name="Jospin G."/>
            <person name="Lee R.D."/>
            <person name="Eisen J.A."/>
        </authorList>
    </citation>
    <scope>NUCLEOTIDE SEQUENCE [LARGE SCALE GENOMIC DNA]</scope>
    <source>
        <strain evidence="5 6">UCD-SED14</strain>
    </source>
</reference>
<keyword evidence="6" id="KW-1185">Reference proteome</keyword>
<dbReference type="OrthoDB" id="9784220at2"/>
<protein>
    <submittedName>
        <fullName evidence="5">Polysaccharide deacetylase</fullName>
    </submittedName>
</protein>
<dbReference type="GO" id="GO:0016020">
    <property type="term" value="C:membrane"/>
    <property type="evidence" value="ECO:0007669"/>
    <property type="project" value="TreeGrafter"/>
</dbReference>
<dbReference type="Proteomes" id="UP000037848">
    <property type="component" value="Unassembled WGS sequence"/>
</dbReference>
<keyword evidence="2" id="KW-0378">Hydrolase</keyword>
<dbReference type="GO" id="GO:0016810">
    <property type="term" value="F:hydrolase activity, acting on carbon-nitrogen (but not peptide) bonds"/>
    <property type="evidence" value="ECO:0007669"/>
    <property type="project" value="InterPro"/>
</dbReference>
<dbReference type="AlphaFoldDB" id="A0A0N1EME8"/>
<dbReference type="InterPro" id="IPR002509">
    <property type="entry name" value="NODB_dom"/>
</dbReference>
<evidence type="ECO:0000256" key="2">
    <source>
        <dbReference type="ARBA" id="ARBA00022801"/>
    </source>
</evidence>
<feature type="domain" description="NodB homology" evidence="4">
    <location>
        <begin position="38"/>
        <end position="257"/>
    </location>
</feature>
<feature type="signal peptide" evidence="3">
    <location>
        <begin position="1"/>
        <end position="21"/>
    </location>
</feature>
<dbReference type="PATRIC" id="fig|187330.3.peg.3199"/>
<dbReference type="PANTHER" id="PTHR10587">
    <property type="entry name" value="GLYCOSYL TRANSFERASE-RELATED"/>
    <property type="match status" value="1"/>
</dbReference>
<keyword evidence="3" id="KW-0732">Signal</keyword>
<evidence type="ECO:0000259" key="4">
    <source>
        <dbReference type="PROSITE" id="PS51677"/>
    </source>
</evidence>
<dbReference type="RefSeq" id="WP_054203569.1">
    <property type="nucleotide sequence ID" value="NZ_LHPH01000005.1"/>
</dbReference>
<evidence type="ECO:0000256" key="3">
    <source>
        <dbReference type="SAM" id="SignalP"/>
    </source>
</evidence>
<dbReference type="Gene3D" id="3.20.20.370">
    <property type="entry name" value="Glycoside hydrolase/deacetylase"/>
    <property type="match status" value="1"/>
</dbReference>
<keyword evidence="1" id="KW-0479">Metal-binding</keyword>
<dbReference type="InterPro" id="IPR050248">
    <property type="entry name" value="Polysacc_deacetylase_ArnD"/>
</dbReference>
<dbReference type="PROSITE" id="PS51257">
    <property type="entry name" value="PROKAR_LIPOPROTEIN"/>
    <property type="match status" value="1"/>
</dbReference>
<dbReference type="GO" id="GO:0046872">
    <property type="term" value="F:metal ion binding"/>
    <property type="evidence" value="ECO:0007669"/>
    <property type="project" value="UniProtKB-KW"/>
</dbReference>
<feature type="chain" id="PRO_5005870511" evidence="3">
    <location>
        <begin position="22"/>
        <end position="274"/>
    </location>
</feature>